<dbReference type="AlphaFoldDB" id="A0A9J5WLJ4"/>
<proteinExistence type="predicted"/>
<dbReference type="Proteomes" id="UP000824120">
    <property type="component" value="Chromosome 11"/>
</dbReference>
<dbReference type="PANTHER" id="PTHR33180:SF31">
    <property type="entry name" value="POLYPROTEIN PROTEIN"/>
    <property type="match status" value="1"/>
</dbReference>
<dbReference type="OrthoDB" id="1306244at2759"/>
<name>A0A9J5WLJ4_SOLCO</name>
<organism evidence="2 3">
    <name type="scientific">Solanum commersonii</name>
    <name type="common">Commerson's wild potato</name>
    <name type="synonym">Commerson's nightshade</name>
    <dbReference type="NCBI Taxonomy" id="4109"/>
    <lineage>
        <taxon>Eukaryota</taxon>
        <taxon>Viridiplantae</taxon>
        <taxon>Streptophyta</taxon>
        <taxon>Embryophyta</taxon>
        <taxon>Tracheophyta</taxon>
        <taxon>Spermatophyta</taxon>
        <taxon>Magnoliopsida</taxon>
        <taxon>eudicotyledons</taxon>
        <taxon>Gunneridae</taxon>
        <taxon>Pentapetalae</taxon>
        <taxon>asterids</taxon>
        <taxon>lamiids</taxon>
        <taxon>Solanales</taxon>
        <taxon>Solanaceae</taxon>
        <taxon>Solanoideae</taxon>
        <taxon>Solaneae</taxon>
        <taxon>Solanum</taxon>
    </lineage>
</organism>
<dbReference type="PANTHER" id="PTHR33180">
    <property type="entry name" value="PHOTOSYSTEM II CP43 REACTION CENTER PROTEIN"/>
    <property type="match status" value="1"/>
</dbReference>
<feature type="compositionally biased region" description="Low complexity" evidence="1">
    <location>
        <begin position="92"/>
        <end position="104"/>
    </location>
</feature>
<comment type="caution">
    <text evidence="2">The sequence shown here is derived from an EMBL/GenBank/DDBJ whole genome shotgun (WGS) entry which is preliminary data.</text>
</comment>
<dbReference type="EMBL" id="JACXVP010000011">
    <property type="protein sequence ID" value="KAG5576779.1"/>
    <property type="molecule type" value="Genomic_DNA"/>
</dbReference>
<accession>A0A9J5WLJ4</accession>
<sequence>MVMRAKQCQTSLSFPILITNLCRQAQVPRDEKKDVEVIPTSCIDIRRIEEEYLKDEVEKKKEAPVDTSSIVDIDALPAEAPLPTLIPGPSHTSSTTPSMMLSSSTTTLPSRVGSFVVVAARLTLTRAALL</sequence>
<gene>
    <name evidence="2" type="ORF">H5410_056913</name>
</gene>
<reference evidence="2 3" key="1">
    <citation type="submission" date="2020-09" db="EMBL/GenBank/DDBJ databases">
        <title>De no assembly of potato wild relative species, Solanum commersonii.</title>
        <authorList>
            <person name="Cho K."/>
        </authorList>
    </citation>
    <scope>NUCLEOTIDE SEQUENCE [LARGE SCALE GENOMIC DNA]</scope>
    <source>
        <strain evidence="2">LZ3.2</strain>
        <tissue evidence="2">Leaf</tissue>
    </source>
</reference>
<feature type="region of interest" description="Disordered" evidence="1">
    <location>
        <begin position="82"/>
        <end position="104"/>
    </location>
</feature>
<protein>
    <submittedName>
        <fullName evidence="2">Uncharacterized protein</fullName>
    </submittedName>
</protein>
<evidence type="ECO:0000256" key="1">
    <source>
        <dbReference type="SAM" id="MobiDB-lite"/>
    </source>
</evidence>
<evidence type="ECO:0000313" key="2">
    <source>
        <dbReference type="EMBL" id="KAG5576779.1"/>
    </source>
</evidence>
<evidence type="ECO:0000313" key="3">
    <source>
        <dbReference type="Proteomes" id="UP000824120"/>
    </source>
</evidence>
<keyword evidence="3" id="KW-1185">Reference proteome</keyword>